<protein>
    <submittedName>
        <fullName evidence="2">Putative ATPase</fullName>
    </submittedName>
</protein>
<dbReference type="InterPro" id="IPR036388">
    <property type="entry name" value="WH-like_DNA-bd_sf"/>
</dbReference>
<dbReference type="PRINTS" id="PR00364">
    <property type="entry name" value="DISEASERSIST"/>
</dbReference>
<dbReference type="GO" id="GO:0006355">
    <property type="term" value="P:regulation of DNA-templated transcription"/>
    <property type="evidence" value="ECO:0007669"/>
    <property type="project" value="InterPro"/>
</dbReference>
<reference evidence="2 3" key="1">
    <citation type="submission" date="2018-06" db="EMBL/GenBank/DDBJ databases">
        <title>Genomic Encyclopedia of Type Strains, Phase IV (KMG-IV): sequencing the most valuable type-strain genomes for metagenomic binning, comparative biology and taxonomic classification.</title>
        <authorList>
            <person name="Goeker M."/>
        </authorList>
    </citation>
    <scope>NUCLEOTIDE SEQUENCE [LARGE SCALE GENOMIC DNA]</scope>
    <source>
        <strain evidence="2 3">DSM 18048</strain>
    </source>
</reference>
<dbReference type="GO" id="GO:0016887">
    <property type="term" value="F:ATP hydrolysis activity"/>
    <property type="evidence" value="ECO:0007669"/>
    <property type="project" value="InterPro"/>
</dbReference>
<dbReference type="SUPFAM" id="SSF52540">
    <property type="entry name" value="P-loop containing nucleoside triphosphate hydrolases"/>
    <property type="match status" value="1"/>
</dbReference>
<dbReference type="SUPFAM" id="SSF48452">
    <property type="entry name" value="TPR-like"/>
    <property type="match status" value="1"/>
</dbReference>
<organism evidence="2 3">
    <name type="scientific">Deinococcus yavapaiensis KR-236</name>
    <dbReference type="NCBI Taxonomy" id="694435"/>
    <lineage>
        <taxon>Bacteria</taxon>
        <taxon>Thermotogati</taxon>
        <taxon>Deinococcota</taxon>
        <taxon>Deinococci</taxon>
        <taxon>Deinococcales</taxon>
        <taxon>Deinococcaceae</taxon>
        <taxon>Deinococcus</taxon>
    </lineage>
</organism>
<dbReference type="InterPro" id="IPR027417">
    <property type="entry name" value="P-loop_NTPase"/>
</dbReference>
<name>A0A318SET7_9DEIO</name>
<dbReference type="Gene3D" id="1.25.40.10">
    <property type="entry name" value="Tetratricopeptide repeat domain"/>
    <property type="match status" value="1"/>
</dbReference>
<sequence length="781" mass="84196">MLETMAYVQPFSAAGSPTGLPSAALVGREHELNACSVLLRRPSVPLLTLTGPGGVGKTRLALALAQLVHASFSDGAAFIPLAAVQTLEQIVPTMNEALGIEPDGKDPLVALTGALRDRDMLLVLDNLEHLPAVAPLLRHLLQHAPRVRLLATSRAPIRLTGEHEYPLSPLGLPAQGASLDAARASEAVELFTLRAKAVNRAFELDAGNVDTVCDIVRQLEGLPLALELAAARLRIFSLEALHARLGQKLALLGGGPRDLPARQRTLRATLDWSFGLLDADEQDVLLRLSPFVGGFSLDAAEAIAGREDVLDLLASLLEKSLLVRRQNDFEARFGMLETIREYALERLEGSAIEAAAARDAYTLQLLEAAAPHLTGRDQTRWMARLEQEAGNVHALLSGAQARADGVTLARACGALWYFWWMRGAHQEAQQWVQAALRHAETLPPPLLAGTLLTDCSVKCRLGHYEDAWNAGIRGLQALRHLAPPLAPALQAVEFLLRFGIGTATMNLLKADEARQAFAAALTWSLEAPNLSYRTITLHAQGRLHLALGEDEAAWRVMEQAVKAGRQQDDVNTLDFALYTQALCAHARGDAVTARTALKEGLELSASSGNTLHLAYGLETAAVLASARSNSLSRTVMEHVKRWRDDHRTAVTPIEACIYRRFLFEPSVSGDGAGPLQNASLEAAVPIVSAWLDEAREAPARGAAPSSVQASSARSRDDLTDLSPREWDVVRLVATGLSNAQIASRLGIRTVTVNAHLRTIFSKLNVTTRTAAARWAVTHDAS</sequence>
<dbReference type="CDD" id="cd00009">
    <property type="entry name" value="AAA"/>
    <property type="match status" value="1"/>
</dbReference>
<dbReference type="PANTHER" id="PTHR47691">
    <property type="entry name" value="REGULATOR-RELATED"/>
    <property type="match status" value="1"/>
</dbReference>
<dbReference type="Proteomes" id="UP000248326">
    <property type="component" value="Unassembled WGS sequence"/>
</dbReference>
<proteinExistence type="predicted"/>
<accession>A0A318SET7</accession>
<dbReference type="InterPro" id="IPR016032">
    <property type="entry name" value="Sig_transdc_resp-reg_C-effctor"/>
</dbReference>
<dbReference type="PROSITE" id="PS50043">
    <property type="entry name" value="HTH_LUXR_2"/>
    <property type="match status" value="1"/>
</dbReference>
<dbReference type="EMBL" id="QJSX01000003">
    <property type="protein sequence ID" value="PYE55192.1"/>
    <property type="molecule type" value="Genomic_DNA"/>
</dbReference>
<dbReference type="AlphaFoldDB" id="A0A318SET7"/>
<dbReference type="Pfam" id="PF13401">
    <property type="entry name" value="AAA_22"/>
    <property type="match status" value="1"/>
</dbReference>
<dbReference type="Pfam" id="PF00196">
    <property type="entry name" value="GerE"/>
    <property type="match status" value="1"/>
</dbReference>
<dbReference type="CDD" id="cd06170">
    <property type="entry name" value="LuxR_C_like"/>
    <property type="match status" value="1"/>
</dbReference>
<dbReference type="SMART" id="SM00421">
    <property type="entry name" value="HTH_LUXR"/>
    <property type="match status" value="1"/>
</dbReference>
<dbReference type="InterPro" id="IPR058852">
    <property type="entry name" value="HTH_77"/>
</dbReference>
<comment type="caution">
    <text evidence="2">The sequence shown here is derived from an EMBL/GenBank/DDBJ whole genome shotgun (WGS) entry which is preliminary data.</text>
</comment>
<gene>
    <name evidence="2" type="ORF">DES52_10321</name>
</gene>
<dbReference type="Gene3D" id="1.10.10.10">
    <property type="entry name" value="Winged helix-like DNA-binding domain superfamily/Winged helix DNA-binding domain"/>
    <property type="match status" value="1"/>
</dbReference>
<feature type="domain" description="HTH luxR-type" evidence="1">
    <location>
        <begin position="714"/>
        <end position="779"/>
    </location>
</feature>
<dbReference type="Gene3D" id="3.40.50.300">
    <property type="entry name" value="P-loop containing nucleotide triphosphate hydrolases"/>
    <property type="match status" value="1"/>
</dbReference>
<dbReference type="PANTHER" id="PTHR47691:SF3">
    <property type="entry name" value="HTH-TYPE TRANSCRIPTIONAL REGULATOR RV0890C-RELATED"/>
    <property type="match status" value="1"/>
</dbReference>
<dbReference type="InterPro" id="IPR049945">
    <property type="entry name" value="AAA_22"/>
</dbReference>
<evidence type="ECO:0000313" key="2">
    <source>
        <dbReference type="EMBL" id="PYE55192.1"/>
    </source>
</evidence>
<dbReference type="InterPro" id="IPR011990">
    <property type="entry name" value="TPR-like_helical_dom_sf"/>
</dbReference>
<evidence type="ECO:0000313" key="3">
    <source>
        <dbReference type="Proteomes" id="UP000248326"/>
    </source>
</evidence>
<dbReference type="SUPFAM" id="SSF46894">
    <property type="entry name" value="C-terminal effector domain of the bipartite response regulators"/>
    <property type="match status" value="1"/>
</dbReference>
<dbReference type="InterPro" id="IPR000792">
    <property type="entry name" value="Tscrpt_reg_LuxR_C"/>
</dbReference>
<keyword evidence="3" id="KW-1185">Reference proteome</keyword>
<dbReference type="PRINTS" id="PR00038">
    <property type="entry name" value="HTHLUXR"/>
</dbReference>
<dbReference type="Pfam" id="PF25872">
    <property type="entry name" value="HTH_77"/>
    <property type="match status" value="1"/>
</dbReference>
<dbReference type="GO" id="GO:0003677">
    <property type="term" value="F:DNA binding"/>
    <property type="evidence" value="ECO:0007669"/>
    <property type="project" value="InterPro"/>
</dbReference>
<evidence type="ECO:0000259" key="1">
    <source>
        <dbReference type="PROSITE" id="PS50043"/>
    </source>
</evidence>